<reference evidence="3 4" key="1">
    <citation type="submission" date="2015-01" db="EMBL/GenBank/DDBJ databases">
        <title>Evolution of Trichinella species and genotypes.</title>
        <authorList>
            <person name="Korhonen P.K."/>
            <person name="Edoardo P."/>
            <person name="Giuseppe L.R."/>
            <person name="Gasser R.B."/>
        </authorList>
    </citation>
    <scope>NUCLEOTIDE SEQUENCE [LARGE SCALE GENOMIC DNA]</scope>
    <source>
        <strain evidence="3">ISS588</strain>
    </source>
</reference>
<dbReference type="EMBL" id="JYDS01000022">
    <property type="protein sequence ID" value="KRZ31723.1"/>
    <property type="molecule type" value="Genomic_DNA"/>
</dbReference>
<comment type="caution">
    <text evidence="3">The sequence shown here is derived from an EMBL/GenBank/DDBJ whole genome shotgun (WGS) entry which is preliminary data.</text>
</comment>
<evidence type="ECO:0000256" key="2">
    <source>
        <dbReference type="SAM" id="Phobius"/>
    </source>
</evidence>
<proteinExistence type="predicted"/>
<keyword evidence="2" id="KW-0812">Transmembrane</keyword>
<protein>
    <submittedName>
        <fullName evidence="3">Uncharacterized protein</fullName>
    </submittedName>
</protein>
<keyword evidence="2" id="KW-0472">Membrane</keyword>
<sequence length="135" mass="14425">MNGNKEVDVCHCAHYALADWKDAEGRAQDRCPFALTTLQMCSSSSSNNNNNSSSSSRSKSNSNRNSSCSNNNNKNSDAGVGLVCLDQLAVANQKASVAVDVLPANSTMTLLISSLHFAFAFGFIAFFRGFTDVSE</sequence>
<feature type="transmembrane region" description="Helical" evidence="2">
    <location>
        <begin position="110"/>
        <end position="130"/>
    </location>
</feature>
<gene>
    <name evidence="3" type="ORF">T4B_9011</name>
</gene>
<accession>A0A0V1J9S3</accession>
<dbReference type="AlphaFoldDB" id="A0A0V1J9S3"/>
<organism evidence="3 4">
    <name type="scientific">Trichinella pseudospiralis</name>
    <name type="common">Parasitic roundworm</name>
    <dbReference type="NCBI Taxonomy" id="6337"/>
    <lineage>
        <taxon>Eukaryota</taxon>
        <taxon>Metazoa</taxon>
        <taxon>Ecdysozoa</taxon>
        <taxon>Nematoda</taxon>
        <taxon>Enoplea</taxon>
        <taxon>Dorylaimia</taxon>
        <taxon>Trichinellida</taxon>
        <taxon>Trichinellidae</taxon>
        <taxon>Trichinella</taxon>
    </lineage>
</organism>
<keyword evidence="4" id="KW-1185">Reference proteome</keyword>
<evidence type="ECO:0000313" key="4">
    <source>
        <dbReference type="Proteomes" id="UP000054805"/>
    </source>
</evidence>
<keyword evidence="2" id="KW-1133">Transmembrane helix</keyword>
<dbReference type="Proteomes" id="UP000054805">
    <property type="component" value="Unassembled WGS sequence"/>
</dbReference>
<evidence type="ECO:0000256" key="1">
    <source>
        <dbReference type="SAM" id="MobiDB-lite"/>
    </source>
</evidence>
<feature type="region of interest" description="Disordered" evidence="1">
    <location>
        <begin position="41"/>
        <end position="73"/>
    </location>
</feature>
<name>A0A0V1J9S3_TRIPS</name>
<evidence type="ECO:0000313" key="3">
    <source>
        <dbReference type="EMBL" id="KRZ31723.1"/>
    </source>
</evidence>